<dbReference type="InterPro" id="IPR050515">
    <property type="entry name" value="Beta-lactam/transpept"/>
</dbReference>
<reference evidence="2" key="1">
    <citation type="journal article" date="2014" name="Front. Microbiol.">
        <title>High frequency of phylogenetically diverse reductive dehalogenase-homologous genes in deep subseafloor sedimentary metagenomes.</title>
        <authorList>
            <person name="Kawai M."/>
            <person name="Futagami T."/>
            <person name="Toyoda A."/>
            <person name="Takaki Y."/>
            <person name="Nishi S."/>
            <person name="Hori S."/>
            <person name="Arai W."/>
            <person name="Tsubouchi T."/>
            <person name="Morono Y."/>
            <person name="Uchiyama I."/>
            <person name="Ito T."/>
            <person name="Fujiyama A."/>
            <person name="Inagaki F."/>
            <person name="Takami H."/>
        </authorList>
    </citation>
    <scope>NUCLEOTIDE SEQUENCE</scope>
    <source>
        <strain evidence="2">Expedition CK06-06</strain>
    </source>
</reference>
<protein>
    <recommendedName>
        <fullName evidence="1">Penicillin-binding protein transpeptidase domain-containing protein</fullName>
    </recommendedName>
</protein>
<proteinExistence type="predicted"/>
<dbReference type="InterPro" id="IPR012338">
    <property type="entry name" value="Beta-lactam/transpept-like"/>
</dbReference>
<dbReference type="GO" id="GO:0005886">
    <property type="term" value="C:plasma membrane"/>
    <property type="evidence" value="ECO:0007669"/>
    <property type="project" value="TreeGrafter"/>
</dbReference>
<comment type="caution">
    <text evidence="2">The sequence shown here is derived from an EMBL/GenBank/DDBJ whole genome shotgun (WGS) entry which is preliminary data.</text>
</comment>
<gene>
    <name evidence="2" type="ORF">S06H3_55104</name>
</gene>
<evidence type="ECO:0000313" key="2">
    <source>
        <dbReference type="EMBL" id="GAI55876.1"/>
    </source>
</evidence>
<evidence type="ECO:0000259" key="1">
    <source>
        <dbReference type="Pfam" id="PF00905"/>
    </source>
</evidence>
<organism evidence="2">
    <name type="scientific">marine sediment metagenome</name>
    <dbReference type="NCBI Taxonomy" id="412755"/>
    <lineage>
        <taxon>unclassified sequences</taxon>
        <taxon>metagenomes</taxon>
        <taxon>ecological metagenomes</taxon>
    </lineage>
</organism>
<feature type="domain" description="Penicillin-binding protein transpeptidase" evidence="1">
    <location>
        <begin position="9"/>
        <end position="158"/>
    </location>
</feature>
<dbReference type="AlphaFoldDB" id="X1QM55"/>
<dbReference type="InterPro" id="IPR001460">
    <property type="entry name" value="PCN-bd_Tpept"/>
</dbReference>
<feature type="non-terminal residue" evidence="2">
    <location>
        <position position="1"/>
    </location>
</feature>
<name>X1QM55_9ZZZZ</name>
<dbReference type="GO" id="GO:0071555">
    <property type="term" value="P:cell wall organization"/>
    <property type="evidence" value="ECO:0007669"/>
    <property type="project" value="TreeGrafter"/>
</dbReference>
<dbReference type="PANTHER" id="PTHR30627">
    <property type="entry name" value="PEPTIDOGLYCAN D,D-TRANSPEPTIDASE"/>
    <property type="match status" value="1"/>
</dbReference>
<dbReference type="GO" id="GO:0008658">
    <property type="term" value="F:penicillin binding"/>
    <property type="evidence" value="ECO:0007669"/>
    <property type="project" value="InterPro"/>
</dbReference>
<sequence length="164" mass="18529">NWKKLMRFQNWYKGDTANMAIGQGDVLATPLQITRMISVFANGGQLVRPRLIKSVENKKVKKSKSKAVRINRNVLKNINNYLRDVVRDSEGTANIANIERLKIYGKTGTAQVYDNEPHGWFVGYVGRDKPKYAFSVFLENGGSGFFACVVAEKILSEMLKQDLI</sequence>
<dbReference type="Pfam" id="PF00905">
    <property type="entry name" value="Transpeptidase"/>
    <property type="match status" value="1"/>
</dbReference>
<dbReference type="Gene3D" id="3.40.710.10">
    <property type="entry name" value="DD-peptidase/beta-lactamase superfamily"/>
    <property type="match status" value="1"/>
</dbReference>
<dbReference type="EMBL" id="BARV01035298">
    <property type="protein sequence ID" value="GAI55876.1"/>
    <property type="molecule type" value="Genomic_DNA"/>
</dbReference>
<accession>X1QM55</accession>
<dbReference type="SUPFAM" id="SSF56601">
    <property type="entry name" value="beta-lactamase/transpeptidase-like"/>
    <property type="match status" value="1"/>
</dbReference>